<organism evidence="3 4">
    <name type="scientific">Amaricoccus macauensis</name>
    <dbReference type="NCBI Taxonomy" id="57001"/>
    <lineage>
        <taxon>Bacteria</taxon>
        <taxon>Pseudomonadati</taxon>
        <taxon>Pseudomonadota</taxon>
        <taxon>Alphaproteobacteria</taxon>
        <taxon>Rhodobacterales</taxon>
        <taxon>Paracoccaceae</taxon>
        <taxon>Amaricoccus</taxon>
    </lineage>
</organism>
<dbReference type="Proteomes" id="UP000549457">
    <property type="component" value="Unassembled WGS sequence"/>
</dbReference>
<dbReference type="InterPro" id="IPR051466">
    <property type="entry name" value="D-amino_acid_metab_enzyme"/>
</dbReference>
<dbReference type="PANTHER" id="PTHR28004:SF8">
    <property type="entry name" value="D-SERINE DEAMINASE"/>
    <property type="match status" value="1"/>
</dbReference>
<evidence type="ECO:0000259" key="2">
    <source>
        <dbReference type="SMART" id="SM01119"/>
    </source>
</evidence>
<keyword evidence="3" id="KW-0456">Lyase</keyword>
<dbReference type="SUPFAM" id="SSF51419">
    <property type="entry name" value="PLP-binding barrel"/>
    <property type="match status" value="1"/>
</dbReference>
<feature type="domain" description="D-serine dehydratase-like" evidence="2">
    <location>
        <begin position="317"/>
        <end position="417"/>
    </location>
</feature>
<feature type="region of interest" description="Disordered" evidence="1">
    <location>
        <begin position="1"/>
        <end position="20"/>
    </location>
</feature>
<dbReference type="Pfam" id="PF14031">
    <property type="entry name" value="D-ser_dehydrat"/>
    <property type="match status" value="1"/>
</dbReference>
<name>A0A840SSE5_9RHOB</name>
<dbReference type="Gene3D" id="3.20.20.10">
    <property type="entry name" value="Alanine racemase"/>
    <property type="match status" value="1"/>
</dbReference>
<dbReference type="EC" id="4.3.1.18" evidence="3"/>
<dbReference type="InterPro" id="IPR029066">
    <property type="entry name" value="PLP-binding_barrel"/>
</dbReference>
<accession>A0A840SSE5</accession>
<dbReference type="RefSeq" id="WP_184150111.1">
    <property type="nucleotide sequence ID" value="NZ_JACHFM010000002.1"/>
</dbReference>
<keyword evidence="4" id="KW-1185">Reference proteome</keyword>
<proteinExistence type="predicted"/>
<dbReference type="AlphaFoldDB" id="A0A840SSE5"/>
<evidence type="ECO:0000256" key="1">
    <source>
        <dbReference type="SAM" id="MobiDB-lite"/>
    </source>
</evidence>
<dbReference type="GO" id="GO:0008721">
    <property type="term" value="F:D-serine ammonia-lyase activity"/>
    <property type="evidence" value="ECO:0007669"/>
    <property type="project" value="UniProtKB-EC"/>
</dbReference>
<dbReference type="PANTHER" id="PTHR28004">
    <property type="entry name" value="ZGC:162816-RELATED"/>
    <property type="match status" value="1"/>
</dbReference>
<evidence type="ECO:0000313" key="4">
    <source>
        <dbReference type="Proteomes" id="UP000549457"/>
    </source>
</evidence>
<dbReference type="InterPro" id="IPR042208">
    <property type="entry name" value="D-ser_dehydrat-like_sf"/>
</dbReference>
<dbReference type="Gene3D" id="2.40.37.20">
    <property type="entry name" value="D-serine dehydratase-like domain"/>
    <property type="match status" value="1"/>
</dbReference>
<reference evidence="3 4" key="1">
    <citation type="submission" date="2020-08" db="EMBL/GenBank/DDBJ databases">
        <title>Genomic Encyclopedia of Type Strains, Phase IV (KMG-IV): sequencing the most valuable type-strain genomes for metagenomic binning, comparative biology and taxonomic classification.</title>
        <authorList>
            <person name="Goeker M."/>
        </authorList>
    </citation>
    <scope>NUCLEOTIDE SEQUENCE [LARGE SCALE GENOMIC DNA]</scope>
    <source>
        <strain evidence="3 4">DSM 101730</strain>
    </source>
</reference>
<dbReference type="InterPro" id="IPR026956">
    <property type="entry name" value="D-ser_dehydrat-like_dom"/>
</dbReference>
<dbReference type="EMBL" id="JACHFM010000002">
    <property type="protein sequence ID" value="MBB5222746.1"/>
    <property type="molecule type" value="Genomic_DNA"/>
</dbReference>
<gene>
    <name evidence="3" type="ORF">HNP73_002682</name>
</gene>
<sequence>MTSNAEHPLLDHRTKGIPGGTEPFPPEAIASKNWNVLRGDLPLPLAILREPRIANNERWMREFCASANVSFAPHGKTTMCPQLFRRQLDNGAWAITLSTAHQVQVARDFGVDRILVANEVVDPRFLDFVMGELDADPDFDFLCLIDSEAGAHLAGRHIRKLGSRRRLGVLIEIGAMGGRTGARGLETVRAIADVIAGYADELELRGIESYEGIFPGPAEGNLDKVHAMMDETCAAARALDAEGAFTGAEIVLSAGGSAYYDIVAERLGALTLSRPVRVVTRSGCYLTHDAVMYHNYFTSLQARSERVRAVPGEPEPALQVVTRVQSTPEKGLVLLTGGKRDLSFDVHMPVPSLWRRDGDHPEPVQIGEGYEIFALADQHAFMRVPGDCPLQVGDMVFLDISHPCTTFDKWDVLYGVDAAYNVTTAYKTYF</sequence>
<evidence type="ECO:0000313" key="3">
    <source>
        <dbReference type="EMBL" id="MBB5222746.1"/>
    </source>
</evidence>
<comment type="caution">
    <text evidence="3">The sequence shown here is derived from an EMBL/GenBank/DDBJ whole genome shotgun (WGS) entry which is preliminary data.</text>
</comment>
<protein>
    <submittedName>
        <fullName evidence="3">D-serine dehydratase</fullName>
        <ecNumber evidence="3">4.3.1.18</ecNumber>
    </submittedName>
</protein>
<dbReference type="SMART" id="SM01119">
    <property type="entry name" value="D-ser_dehydrat"/>
    <property type="match status" value="1"/>
</dbReference>